<proteinExistence type="predicted"/>
<dbReference type="AlphaFoldDB" id="A0AAV7UIX9"/>
<dbReference type="EMBL" id="JANPWB010000005">
    <property type="protein sequence ID" value="KAJ1188973.1"/>
    <property type="molecule type" value="Genomic_DNA"/>
</dbReference>
<protein>
    <submittedName>
        <fullName evidence="1">Uncharacterized protein</fullName>
    </submittedName>
</protein>
<organism evidence="1 2">
    <name type="scientific">Pleurodeles waltl</name>
    <name type="common">Iberian ribbed newt</name>
    <dbReference type="NCBI Taxonomy" id="8319"/>
    <lineage>
        <taxon>Eukaryota</taxon>
        <taxon>Metazoa</taxon>
        <taxon>Chordata</taxon>
        <taxon>Craniata</taxon>
        <taxon>Vertebrata</taxon>
        <taxon>Euteleostomi</taxon>
        <taxon>Amphibia</taxon>
        <taxon>Batrachia</taxon>
        <taxon>Caudata</taxon>
        <taxon>Salamandroidea</taxon>
        <taxon>Salamandridae</taxon>
        <taxon>Pleurodelinae</taxon>
        <taxon>Pleurodeles</taxon>
    </lineage>
</organism>
<gene>
    <name evidence="1" type="ORF">NDU88_005728</name>
</gene>
<dbReference type="Gene3D" id="1.10.287.1490">
    <property type="match status" value="1"/>
</dbReference>
<evidence type="ECO:0000313" key="1">
    <source>
        <dbReference type="EMBL" id="KAJ1188973.1"/>
    </source>
</evidence>
<comment type="caution">
    <text evidence="1">The sequence shown here is derived from an EMBL/GenBank/DDBJ whole genome shotgun (WGS) entry which is preliminary data.</text>
</comment>
<accession>A0AAV7UIX9</accession>
<dbReference type="Proteomes" id="UP001066276">
    <property type="component" value="Chromosome 3_1"/>
</dbReference>
<evidence type="ECO:0000313" key="2">
    <source>
        <dbReference type="Proteomes" id="UP001066276"/>
    </source>
</evidence>
<sequence>MDTAMERIPQEISTVGRHLEAMDTKITDISADSNSIRADVAGFRDKVTDLDHHLHNIENRMAELPDHEPELQSLHNKLMDLENRNHKDNVCFFGLQEKTEGADMRAFLRDPLSQASLFLPPRNFNEPIGLAPYTTVLQRDSGP</sequence>
<keyword evidence="2" id="KW-1185">Reference proteome</keyword>
<reference evidence="1" key="1">
    <citation type="journal article" date="2022" name="bioRxiv">
        <title>Sequencing and chromosome-scale assembly of the giantPleurodeles waltlgenome.</title>
        <authorList>
            <person name="Brown T."/>
            <person name="Elewa A."/>
            <person name="Iarovenko S."/>
            <person name="Subramanian E."/>
            <person name="Araus A.J."/>
            <person name="Petzold A."/>
            <person name="Susuki M."/>
            <person name="Suzuki K.-i.T."/>
            <person name="Hayashi T."/>
            <person name="Toyoda A."/>
            <person name="Oliveira C."/>
            <person name="Osipova E."/>
            <person name="Leigh N.D."/>
            <person name="Simon A."/>
            <person name="Yun M.H."/>
        </authorList>
    </citation>
    <scope>NUCLEOTIDE SEQUENCE</scope>
    <source>
        <strain evidence="1">20211129_DDA</strain>
        <tissue evidence="1">Liver</tissue>
    </source>
</reference>
<name>A0AAV7UIX9_PLEWA</name>